<evidence type="ECO:0000313" key="3">
    <source>
        <dbReference type="EMBL" id="GHP04752.1"/>
    </source>
</evidence>
<protein>
    <recommendedName>
        <fullName evidence="2">EF-hand domain-containing protein</fullName>
    </recommendedName>
</protein>
<dbReference type="EMBL" id="BNJQ01000008">
    <property type="protein sequence ID" value="GHP04752.1"/>
    <property type="molecule type" value="Genomic_DNA"/>
</dbReference>
<evidence type="ECO:0000313" key="4">
    <source>
        <dbReference type="Proteomes" id="UP000660262"/>
    </source>
</evidence>
<feature type="compositionally biased region" description="Low complexity" evidence="1">
    <location>
        <begin position="18"/>
        <end position="30"/>
    </location>
</feature>
<name>A0A830HDK4_9CHLO</name>
<keyword evidence="4" id="KW-1185">Reference proteome</keyword>
<sequence length="656" mass="71432">MAPEVLKEPVVSGLGVQGSAPTPSSSGASGNRTQHEAKLVNAGATPSYGRLAQEAARVANNRRNFYGRKRLPGRLPNLASGFYKNSFRNFLSDSSSSSDSDSDDGGAGRRRALHHRKAVEAEEHARNLKGASAAEVSSPSTPSCDDESDPVTPRNLGSCSALSESSAASSNGSMPSLGPIEGTALKECGVPDWVAKAKVHSAYKRASQAARDQEFSEYDTFSEVLGVCRYTKKQTVLALAPENTLVNLLNHRYVAEFQLAKTVRGVNPETHVRVLGDGDDKDSYKTFPEDTKLEISVDDMLKATGIDLDKTVDENVPNNGGSSERSAFLKAQQGAVGYKSGKYPRTRLTGAELTIRLKYYNHGFGPKSVRKGRLSNKVRCVAELEAAPRWTALGSQSTEYLVDSSSPHIFELNSRTQDTGNGNVVHTRMLLSKYKYGVRVNIQVLGLIGQFNYNYLLNTLVQALVFLGVINSIMTLIAQYCMGARSPIYTRAMREEVNFQKCIANFTTKMFVANEAFKSVDRNGDGSVSLAEVTDAIPRIFPEMSKRESATLAALLMSVSEKEKSATTSKKISANSIRGARLHKDDFVKIFAEIKPAWFTDVISKGAIRIEEDVMLLLGENDKDQEAGAIRDLGDVEVDVERRNRSASNASAILER</sequence>
<dbReference type="OrthoDB" id="498185at2759"/>
<proteinExistence type="predicted"/>
<reference evidence="3" key="1">
    <citation type="submission" date="2020-10" db="EMBL/GenBank/DDBJ databases">
        <title>Unveiling of a novel bifunctional photoreceptor, Dualchrome1, isolated from a cosmopolitan green alga.</title>
        <authorList>
            <person name="Suzuki S."/>
            <person name="Kawachi M."/>
        </authorList>
    </citation>
    <scope>NUCLEOTIDE SEQUENCE</scope>
    <source>
        <strain evidence="3">NIES 2893</strain>
    </source>
</reference>
<feature type="compositionally biased region" description="Low complexity" evidence="1">
    <location>
        <begin position="158"/>
        <end position="175"/>
    </location>
</feature>
<comment type="caution">
    <text evidence="3">The sequence shown here is derived from an EMBL/GenBank/DDBJ whole genome shotgun (WGS) entry which is preliminary data.</text>
</comment>
<dbReference type="Proteomes" id="UP000660262">
    <property type="component" value="Unassembled WGS sequence"/>
</dbReference>
<dbReference type="InterPro" id="IPR018247">
    <property type="entry name" value="EF_Hand_1_Ca_BS"/>
</dbReference>
<feature type="domain" description="EF-hand" evidence="2">
    <location>
        <begin position="508"/>
        <end position="543"/>
    </location>
</feature>
<feature type="region of interest" description="Disordered" evidence="1">
    <location>
        <begin position="92"/>
        <end position="175"/>
    </location>
</feature>
<feature type="region of interest" description="Disordered" evidence="1">
    <location>
        <begin position="1"/>
        <end position="47"/>
    </location>
</feature>
<organism evidence="3 4">
    <name type="scientific">Pycnococcus provasolii</name>
    <dbReference type="NCBI Taxonomy" id="41880"/>
    <lineage>
        <taxon>Eukaryota</taxon>
        <taxon>Viridiplantae</taxon>
        <taxon>Chlorophyta</taxon>
        <taxon>Pseudoscourfieldiophyceae</taxon>
        <taxon>Pseudoscourfieldiales</taxon>
        <taxon>Pycnococcaceae</taxon>
        <taxon>Pycnococcus</taxon>
    </lineage>
</organism>
<feature type="compositionally biased region" description="Basic residues" evidence="1">
    <location>
        <begin position="108"/>
        <end position="117"/>
    </location>
</feature>
<gene>
    <name evidence="3" type="ORF">PPROV_000350500</name>
</gene>
<dbReference type="InterPro" id="IPR002048">
    <property type="entry name" value="EF_hand_dom"/>
</dbReference>
<dbReference type="PROSITE" id="PS00018">
    <property type="entry name" value="EF_HAND_1"/>
    <property type="match status" value="1"/>
</dbReference>
<dbReference type="PROSITE" id="PS50222">
    <property type="entry name" value="EF_HAND_2"/>
    <property type="match status" value="1"/>
</dbReference>
<dbReference type="AlphaFoldDB" id="A0A830HDK4"/>
<evidence type="ECO:0000256" key="1">
    <source>
        <dbReference type="SAM" id="MobiDB-lite"/>
    </source>
</evidence>
<evidence type="ECO:0000259" key="2">
    <source>
        <dbReference type="PROSITE" id="PS50222"/>
    </source>
</evidence>
<accession>A0A830HDK4</accession>
<dbReference type="GO" id="GO:0005509">
    <property type="term" value="F:calcium ion binding"/>
    <property type="evidence" value="ECO:0007669"/>
    <property type="project" value="InterPro"/>
</dbReference>